<dbReference type="SMART" id="SM00072">
    <property type="entry name" value="GuKc"/>
    <property type="match status" value="1"/>
</dbReference>
<dbReference type="InterPro" id="IPR008144">
    <property type="entry name" value="Guanylate_kin-like_dom"/>
</dbReference>
<protein>
    <submittedName>
        <fullName evidence="2">Guanylate kinase</fullName>
    </submittedName>
</protein>
<gene>
    <name evidence="2" type="ORF">HGO97_012185</name>
</gene>
<proteinExistence type="predicted"/>
<organism evidence="2 3">
    <name type="scientific">Faecalicatena faecalis</name>
    <dbReference type="NCBI Taxonomy" id="2726362"/>
    <lineage>
        <taxon>Bacteria</taxon>
        <taxon>Bacillati</taxon>
        <taxon>Bacillota</taxon>
        <taxon>Clostridia</taxon>
        <taxon>Lachnospirales</taxon>
        <taxon>Lachnospiraceae</taxon>
        <taxon>Faecalicatena</taxon>
    </lineage>
</organism>
<evidence type="ECO:0000313" key="3">
    <source>
        <dbReference type="Proteomes" id="UP000723714"/>
    </source>
</evidence>
<sequence length="195" mass="23046">MGKICYIMGKSSSGKDTIYKRLKERMPQLKTITLYTTRPVRAGETDGVEYYFVDEERLAEMENRGCVIELRAYNTKCGVWKYFTADDGQIDLDRQDYLVIGTLQSYEAMCKYFGEEIMIPVYIEVEDGLRLYRALERERIQDAPKYAEMCRRFLADQDDFSEENLRKAGIKKRFINEDIEVCLSEIQEYLQEKMF</sequence>
<accession>A0ABS6D530</accession>
<dbReference type="InterPro" id="IPR020590">
    <property type="entry name" value="Guanylate_kinase_CS"/>
</dbReference>
<dbReference type="InterPro" id="IPR008145">
    <property type="entry name" value="GK/Ca_channel_bsu"/>
</dbReference>
<dbReference type="Pfam" id="PF00625">
    <property type="entry name" value="Guanylate_kin"/>
    <property type="match status" value="1"/>
</dbReference>
<keyword evidence="2" id="KW-0418">Kinase</keyword>
<name>A0ABS6D530_9FIRM</name>
<feature type="domain" description="Guanylate kinase-like" evidence="1">
    <location>
        <begin position="2"/>
        <end position="191"/>
    </location>
</feature>
<dbReference type="PROSITE" id="PS00856">
    <property type="entry name" value="GUANYLATE_KINASE_1"/>
    <property type="match status" value="1"/>
</dbReference>
<dbReference type="PROSITE" id="PS50052">
    <property type="entry name" value="GUANYLATE_KINASE_2"/>
    <property type="match status" value="1"/>
</dbReference>
<dbReference type="Proteomes" id="UP000723714">
    <property type="component" value="Unassembled WGS sequence"/>
</dbReference>
<keyword evidence="2" id="KW-0808">Transferase</keyword>
<dbReference type="GO" id="GO:0016301">
    <property type="term" value="F:kinase activity"/>
    <property type="evidence" value="ECO:0007669"/>
    <property type="project" value="UniProtKB-KW"/>
</dbReference>
<dbReference type="RefSeq" id="WP_216242013.1">
    <property type="nucleotide sequence ID" value="NZ_JABACJ020000011.1"/>
</dbReference>
<evidence type="ECO:0000313" key="2">
    <source>
        <dbReference type="EMBL" id="MBU3876563.1"/>
    </source>
</evidence>
<evidence type="ECO:0000259" key="1">
    <source>
        <dbReference type="PROSITE" id="PS50052"/>
    </source>
</evidence>
<dbReference type="EMBL" id="JABACJ020000011">
    <property type="protein sequence ID" value="MBU3876563.1"/>
    <property type="molecule type" value="Genomic_DNA"/>
</dbReference>
<comment type="caution">
    <text evidence="2">The sequence shown here is derived from an EMBL/GenBank/DDBJ whole genome shotgun (WGS) entry which is preliminary data.</text>
</comment>
<reference evidence="2 3" key="1">
    <citation type="submission" date="2021-06" db="EMBL/GenBank/DDBJ databases">
        <title>Faecalicatena sp. nov. isolated from porcine feces.</title>
        <authorList>
            <person name="Oh B.S."/>
            <person name="Lee J.H."/>
        </authorList>
    </citation>
    <scope>NUCLEOTIDE SEQUENCE [LARGE SCALE GENOMIC DNA]</scope>
    <source>
        <strain evidence="2 3">AGMB00832</strain>
    </source>
</reference>
<keyword evidence="3" id="KW-1185">Reference proteome</keyword>